<dbReference type="EMBL" id="BAABCN010000002">
    <property type="protein sequence ID" value="GAA3865993.1"/>
    <property type="molecule type" value="Genomic_DNA"/>
</dbReference>
<evidence type="ECO:0000256" key="5">
    <source>
        <dbReference type="ARBA" id="ARBA00022692"/>
    </source>
</evidence>
<organism evidence="15 16">
    <name type="scientific">Leifsonia kafniensis</name>
    <dbReference type="NCBI Taxonomy" id="475957"/>
    <lineage>
        <taxon>Bacteria</taxon>
        <taxon>Bacillati</taxon>
        <taxon>Actinomycetota</taxon>
        <taxon>Actinomycetes</taxon>
        <taxon>Micrococcales</taxon>
        <taxon>Microbacteriaceae</taxon>
        <taxon>Leifsonia</taxon>
    </lineage>
</organism>
<evidence type="ECO:0000256" key="1">
    <source>
        <dbReference type="ARBA" id="ARBA00004141"/>
    </source>
</evidence>
<keyword evidence="10 14" id="KW-0472">Membrane</keyword>
<proteinExistence type="inferred from homology"/>
<evidence type="ECO:0000256" key="3">
    <source>
        <dbReference type="ARBA" id="ARBA00022448"/>
    </source>
</evidence>
<feature type="transmembrane region" description="Helical" evidence="14">
    <location>
        <begin position="52"/>
        <end position="71"/>
    </location>
</feature>
<feature type="transmembrane region" description="Helical" evidence="14">
    <location>
        <begin position="157"/>
        <end position="176"/>
    </location>
</feature>
<evidence type="ECO:0000256" key="6">
    <source>
        <dbReference type="ARBA" id="ARBA00022826"/>
    </source>
</evidence>
<evidence type="ECO:0000256" key="2">
    <source>
        <dbReference type="ARBA" id="ARBA00006920"/>
    </source>
</evidence>
<name>A0ABP7K559_9MICO</name>
<comment type="similarity">
    <text evidence="2">Belongs to the TMEM175 family.</text>
</comment>
<dbReference type="Pfam" id="PF06736">
    <property type="entry name" value="TMEM175"/>
    <property type="match status" value="1"/>
</dbReference>
<dbReference type="Proteomes" id="UP001501803">
    <property type="component" value="Unassembled WGS sequence"/>
</dbReference>
<evidence type="ECO:0000256" key="12">
    <source>
        <dbReference type="ARBA" id="ARBA00034430"/>
    </source>
</evidence>
<protein>
    <recommendedName>
        <fullName evidence="17">DUF1211 domain-containing protein</fullName>
    </recommendedName>
</protein>
<evidence type="ECO:0008006" key="17">
    <source>
        <dbReference type="Google" id="ProtNLM"/>
    </source>
</evidence>
<keyword evidence="3" id="KW-0813">Transport</keyword>
<keyword evidence="7" id="KW-0630">Potassium</keyword>
<feature type="compositionally biased region" description="Basic and acidic residues" evidence="13">
    <location>
        <begin position="1"/>
        <end position="12"/>
    </location>
</feature>
<keyword evidence="4" id="KW-0633">Potassium transport</keyword>
<evidence type="ECO:0000256" key="7">
    <source>
        <dbReference type="ARBA" id="ARBA00022958"/>
    </source>
</evidence>
<evidence type="ECO:0000256" key="13">
    <source>
        <dbReference type="SAM" id="MobiDB-lite"/>
    </source>
</evidence>
<keyword evidence="11" id="KW-0407">Ion channel</keyword>
<evidence type="ECO:0000256" key="8">
    <source>
        <dbReference type="ARBA" id="ARBA00022989"/>
    </source>
</evidence>
<evidence type="ECO:0000313" key="15">
    <source>
        <dbReference type="EMBL" id="GAA3865993.1"/>
    </source>
</evidence>
<accession>A0ABP7K559</accession>
<keyword evidence="6" id="KW-0631">Potassium channel</keyword>
<sequence>MPRDRNGDHDDAAGDASTSDASTGDASTGSAAPRDNTPDVDRQRLSTRRLEAFTDGVFAIAATLLVLDITIDAQAKITSDSELWQALGALSHNILNFAISFVLLGLLWIVHVRQFEYVIATDDTVLWLNILRLLGVALVPFATSLNNDYGDFLAGRIALPLCFLAVILLGTVQWYYASAPGRGLVAGLSPAGIASARQHGLIASVLALGVVLLSIVAGSFAFLLFALDPLIDLTRRRRLTPAAAPSPGDRSS</sequence>
<keyword evidence="9" id="KW-0406">Ion transport</keyword>
<evidence type="ECO:0000256" key="10">
    <source>
        <dbReference type="ARBA" id="ARBA00023136"/>
    </source>
</evidence>
<feature type="region of interest" description="Disordered" evidence="13">
    <location>
        <begin position="1"/>
        <end position="41"/>
    </location>
</feature>
<gene>
    <name evidence="15" type="ORF">GCM10022381_07100</name>
</gene>
<evidence type="ECO:0000256" key="11">
    <source>
        <dbReference type="ARBA" id="ARBA00023303"/>
    </source>
</evidence>
<reference evidence="16" key="1">
    <citation type="journal article" date="2019" name="Int. J. Syst. Evol. Microbiol.">
        <title>The Global Catalogue of Microorganisms (GCM) 10K type strain sequencing project: providing services to taxonomists for standard genome sequencing and annotation.</title>
        <authorList>
            <consortium name="The Broad Institute Genomics Platform"/>
            <consortium name="The Broad Institute Genome Sequencing Center for Infectious Disease"/>
            <person name="Wu L."/>
            <person name="Ma J."/>
        </authorList>
    </citation>
    <scope>NUCLEOTIDE SEQUENCE [LARGE SCALE GENOMIC DNA]</scope>
    <source>
        <strain evidence="16">JCM 17021</strain>
    </source>
</reference>
<evidence type="ECO:0000256" key="14">
    <source>
        <dbReference type="SAM" id="Phobius"/>
    </source>
</evidence>
<comment type="subcellular location">
    <subcellularLocation>
        <location evidence="1">Membrane</location>
        <topology evidence="1">Multi-pass membrane protein</topology>
    </subcellularLocation>
</comment>
<feature type="transmembrane region" description="Helical" evidence="14">
    <location>
        <begin position="125"/>
        <end position="145"/>
    </location>
</feature>
<evidence type="ECO:0000313" key="16">
    <source>
        <dbReference type="Proteomes" id="UP001501803"/>
    </source>
</evidence>
<keyword evidence="5 14" id="KW-0812">Transmembrane</keyword>
<keyword evidence="16" id="KW-1185">Reference proteome</keyword>
<feature type="transmembrane region" description="Helical" evidence="14">
    <location>
        <begin position="83"/>
        <end position="110"/>
    </location>
</feature>
<comment type="caution">
    <text evidence="15">The sequence shown here is derived from an EMBL/GenBank/DDBJ whole genome shotgun (WGS) entry which is preliminary data.</text>
</comment>
<evidence type="ECO:0000256" key="4">
    <source>
        <dbReference type="ARBA" id="ARBA00022538"/>
    </source>
</evidence>
<keyword evidence="8 14" id="KW-1133">Transmembrane helix</keyword>
<dbReference type="InterPro" id="IPR010617">
    <property type="entry name" value="TMEM175-like"/>
</dbReference>
<comment type="catalytic activity">
    <reaction evidence="12">
        <text>K(+)(in) = K(+)(out)</text>
        <dbReference type="Rhea" id="RHEA:29463"/>
        <dbReference type="ChEBI" id="CHEBI:29103"/>
    </reaction>
</comment>
<dbReference type="RefSeq" id="WP_345062338.1">
    <property type="nucleotide sequence ID" value="NZ_BAABCN010000002.1"/>
</dbReference>
<evidence type="ECO:0000256" key="9">
    <source>
        <dbReference type="ARBA" id="ARBA00023065"/>
    </source>
</evidence>
<feature type="compositionally biased region" description="Low complexity" evidence="13">
    <location>
        <begin position="14"/>
        <end position="32"/>
    </location>
</feature>
<dbReference type="PANTHER" id="PTHR31462">
    <property type="entry name" value="ENDOSOMAL/LYSOSOMAL POTASSIUM CHANNEL TMEM175"/>
    <property type="match status" value="1"/>
</dbReference>
<feature type="transmembrane region" description="Helical" evidence="14">
    <location>
        <begin position="201"/>
        <end position="227"/>
    </location>
</feature>
<dbReference type="PANTHER" id="PTHR31462:SF5">
    <property type="entry name" value="ENDOSOMAL_LYSOSOMAL PROTON CHANNEL TMEM175"/>
    <property type="match status" value="1"/>
</dbReference>